<dbReference type="Pfam" id="PF00067">
    <property type="entry name" value="p450"/>
    <property type="match status" value="1"/>
</dbReference>
<comment type="subcellular location">
    <subcellularLocation>
        <location evidence="2">Membrane</location>
    </subcellularLocation>
</comment>
<name>A0A401PC90_SCYTO</name>
<dbReference type="GO" id="GO:0016712">
    <property type="term" value="F:oxidoreductase activity, acting on paired donors, with incorporation or reduction of molecular oxygen, reduced flavin or flavoprotein as one donor, and incorporation of one atom of oxygen"/>
    <property type="evidence" value="ECO:0007669"/>
    <property type="project" value="InterPro"/>
</dbReference>
<keyword evidence="6 8" id="KW-0408">Iron</keyword>
<dbReference type="PROSITE" id="PS00086">
    <property type="entry name" value="CYTOCHROME_P450"/>
    <property type="match status" value="1"/>
</dbReference>
<dbReference type="PRINTS" id="PR00385">
    <property type="entry name" value="P450"/>
</dbReference>
<dbReference type="InterPro" id="IPR008069">
    <property type="entry name" value="Cyt_P450_E_grp-I_CYP2D-like"/>
</dbReference>
<accession>A0A401PC90</accession>
<dbReference type="SUPFAM" id="SSF48264">
    <property type="entry name" value="Cytochrome P450"/>
    <property type="match status" value="1"/>
</dbReference>
<dbReference type="GO" id="GO:0008395">
    <property type="term" value="F:steroid hydroxylase activity"/>
    <property type="evidence" value="ECO:0007669"/>
    <property type="project" value="TreeGrafter"/>
</dbReference>
<dbReference type="PRINTS" id="PR01686">
    <property type="entry name" value="EP450ICYP2D"/>
</dbReference>
<keyword evidence="7" id="KW-0472">Membrane</keyword>
<dbReference type="InterPro" id="IPR050182">
    <property type="entry name" value="Cytochrome_P450_fam2"/>
</dbReference>
<protein>
    <recommendedName>
        <fullName evidence="12">Cytochrome P450 2U1</fullName>
    </recommendedName>
</protein>
<organism evidence="10 11">
    <name type="scientific">Scyliorhinus torazame</name>
    <name type="common">Cloudy catshark</name>
    <name type="synonym">Catulus torazame</name>
    <dbReference type="NCBI Taxonomy" id="75743"/>
    <lineage>
        <taxon>Eukaryota</taxon>
        <taxon>Metazoa</taxon>
        <taxon>Chordata</taxon>
        <taxon>Craniata</taxon>
        <taxon>Vertebrata</taxon>
        <taxon>Chondrichthyes</taxon>
        <taxon>Elasmobranchii</taxon>
        <taxon>Galeomorphii</taxon>
        <taxon>Galeoidea</taxon>
        <taxon>Carcharhiniformes</taxon>
        <taxon>Scyliorhinidae</taxon>
        <taxon>Scyliorhinus</taxon>
    </lineage>
</organism>
<dbReference type="STRING" id="75743.A0A401PC90"/>
<gene>
    <name evidence="10" type="ORF">scyTo_0005763</name>
</gene>
<evidence type="ECO:0000256" key="1">
    <source>
        <dbReference type="ARBA" id="ARBA00001971"/>
    </source>
</evidence>
<dbReference type="Gene3D" id="1.10.630.10">
    <property type="entry name" value="Cytochrome P450"/>
    <property type="match status" value="1"/>
</dbReference>
<evidence type="ECO:0000256" key="5">
    <source>
        <dbReference type="ARBA" id="ARBA00023002"/>
    </source>
</evidence>
<dbReference type="GO" id="GO:0005506">
    <property type="term" value="F:iron ion binding"/>
    <property type="evidence" value="ECO:0007669"/>
    <property type="project" value="InterPro"/>
</dbReference>
<dbReference type="PANTHER" id="PTHR24300">
    <property type="entry name" value="CYTOCHROME P450 508A4-RELATED"/>
    <property type="match status" value="1"/>
</dbReference>
<evidence type="ECO:0000313" key="11">
    <source>
        <dbReference type="Proteomes" id="UP000288216"/>
    </source>
</evidence>
<proteinExistence type="inferred from homology"/>
<dbReference type="Proteomes" id="UP000288216">
    <property type="component" value="Unassembled WGS sequence"/>
</dbReference>
<dbReference type="InterPro" id="IPR001128">
    <property type="entry name" value="Cyt_P450"/>
</dbReference>
<dbReference type="PANTHER" id="PTHR24300:SF397">
    <property type="entry name" value="CYTOCHROME P450 2U1"/>
    <property type="match status" value="1"/>
</dbReference>
<evidence type="ECO:0008006" key="12">
    <source>
        <dbReference type="Google" id="ProtNLM"/>
    </source>
</evidence>
<evidence type="ECO:0000256" key="3">
    <source>
        <dbReference type="ARBA" id="ARBA00010617"/>
    </source>
</evidence>
<reference evidence="10 11" key="1">
    <citation type="journal article" date="2018" name="Nat. Ecol. Evol.">
        <title>Shark genomes provide insights into elasmobranch evolution and the origin of vertebrates.</title>
        <authorList>
            <person name="Hara Y"/>
            <person name="Yamaguchi K"/>
            <person name="Onimaru K"/>
            <person name="Kadota M"/>
            <person name="Koyanagi M"/>
            <person name="Keeley SD"/>
            <person name="Tatsumi K"/>
            <person name="Tanaka K"/>
            <person name="Motone F"/>
            <person name="Kageyama Y"/>
            <person name="Nozu R"/>
            <person name="Adachi N"/>
            <person name="Nishimura O"/>
            <person name="Nakagawa R"/>
            <person name="Tanegashima C"/>
            <person name="Kiyatake I"/>
            <person name="Matsumoto R"/>
            <person name="Murakumo K"/>
            <person name="Nishida K"/>
            <person name="Terakita A"/>
            <person name="Kuratani S"/>
            <person name="Sato K"/>
            <person name="Hyodo S Kuraku.S."/>
        </authorList>
    </citation>
    <scope>NUCLEOTIDE SEQUENCE [LARGE SCALE GENOMIC DNA]</scope>
</reference>
<keyword evidence="5 9" id="KW-0560">Oxidoreductase</keyword>
<evidence type="ECO:0000256" key="2">
    <source>
        <dbReference type="ARBA" id="ARBA00004370"/>
    </source>
</evidence>
<evidence type="ECO:0000256" key="6">
    <source>
        <dbReference type="ARBA" id="ARBA00023004"/>
    </source>
</evidence>
<comment type="caution">
    <text evidence="10">The sequence shown here is derived from an EMBL/GenBank/DDBJ whole genome shotgun (WGS) entry which is preliminary data.</text>
</comment>
<dbReference type="AlphaFoldDB" id="A0A401PC90"/>
<evidence type="ECO:0000256" key="4">
    <source>
        <dbReference type="ARBA" id="ARBA00022723"/>
    </source>
</evidence>
<feature type="binding site" description="axial binding residue" evidence="8">
    <location>
        <position position="348"/>
    </location>
    <ligand>
        <name>heme</name>
        <dbReference type="ChEBI" id="CHEBI:30413"/>
    </ligand>
    <ligandPart>
        <name>Fe</name>
        <dbReference type="ChEBI" id="CHEBI:18248"/>
    </ligandPart>
</feature>
<evidence type="ECO:0000313" key="10">
    <source>
        <dbReference type="EMBL" id="GCB70746.1"/>
    </source>
</evidence>
<keyword evidence="8 9" id="KW-0349">Heme</keyword>
<dbReference type="FunFam" id="1.10.630.10:FF:000004">
    <property type="entry name" value="cytochrome P450 2D15 isoform X1"/>
    <property type="match status" value="1"/>
</dbReference>
<keyword evidence="4 8" id="KW-0479">Metal-binding</keyword>
<sequence>MLPCCPRVRSDGISGARSKVSGIVFAPYGMVWKQQRKFSLSTLRHFGFGKLDLEPKIIEELQFVKSEFSKAVGTAFSPFHVINNAVSNIICSMCFGKRFDYEDEEFRTMLSLIVRGMKLASNSPAMLINIIPLLQYLPFGSFKEVAQTVKDVSAFLKNIIAQHRKTMDPENPCDFVDFYLKEIDREIQKNQSTSFSEDYLFYIIGDLFVAGTDTTSNSVLWAILFMAAYPDVQERVQREISIVVGESRPPSLKDKVHMPFTEATIMEIQRMTTVVPLAIPHMASETVDFKGYIIPKGSIVVANLWSVHRDPSMWQHPDEFNPSRFLDANGNITRNEAFMPFGIGKRICMGEQMAKMELFLIFSTLLQSFCFKLPEGSEAPNMNGQFGLTLSPHPFKIIPVRHQTTC</sequence>
<dbReference type="InterPro" id="IPR036396">
    <property type="entry name" value="Cyt_P450_sf"/>
</dbReference>
<evidence type="ECO:0000256" key="7">
    <source>
        <dbReference type="ARBA" id="ARBA00023136"/>
    </source>
</evidence>
<comment type="cofactor">
    <cofactor evidence="1 8">
        <name>heme</name>
        <dbReference type="ChEBI" id="CHEBI:30413"/>
    </cofactor>
</comment>
<dbReference type="GO" id="GO:0006805">
    <property type="term" value="P:xenobiotic metabolic process"/>
    <property type="evidence" value="ECO:0007669"/>
    <property type="project" value="TreeGrafter"/>
</dbReference>
<dbReference type="InterPro" id="IPR002401">
    <property type="entry name" value="Cyt_P450_E_grp-I"/>
</dbReference>
<dbReference type="OMA" id="LHHCVGN"/>
<keyword evidence="9" id="KW-0503">Monooxygenase</keyword>
<dbReference type="InterPro" id="IPR017972">
    <property type="entry name" value="Cyt_P450_CS"/>
</dbReference>
<keyword evidence="11" id="KW-1185">Reference proteome</keyword>
<evidence type="ECO:0000256" key="8">
    <source>
        <dbReference type="PIRSR" id="PIRSR602401-1"/>
    </source>
</evidence>
<dbReference type="GO" id="GO:0020037">
    <property type="term" value="F:heme binding"/>
    <property type="evidence" value="ECO:0007669"/>
    <property type="project" value="InterPro"/>
</dbReference>
<dbReference type="PRINTS" id="PR00463">
    <property type="entry name" value="EP450I"/>
</dbReference>
<comment type="similarity">
    <text evidence="3 9">Belongs to the cytochrome P450 family.</text>
</comment>
<dbReference type="OrthoDB" id="1844152at2759"/>
<dbReference type="GO" id="GO:0006082">
    <property type="term" value="P:organic acid metabolic process"/>
    <property type="evidence" value="ECO:0007669"/>
    <property type="project" value="TreeGrafter"/>
</dbReference>
<dbReference type="EMBL" id="BFAA01001844">
    <property type="protein sequence ID" value="GCB70746.1"/>
    <property type="molecule type" value="Genomic_DNA"/>
</dbReference>
<evidence type="ECO:0000256" key="9">
    <source>
        <dbReference type="RuleBase" id="RU000461"/>
    </source>
</evidence>
<dbReference type="GO" id="GO:0005737">
    <property type="term" value="C:cytoplasm"/>
    <property type="evidence" value="ECO:0007669"/>
    <property type="project" value="TreeGrafter"/>
</dbReference>
<dbReference type="GO" id="GO:0016020">
    <property type="term" value="C:membrane"/>
    <property type="evidence" value="ECO:0007669"/>
    <property type="project" value="UniProtKB-SubCell"/>
</dbReference>